<evidence type="ECO:0000313" key="5">
    <source>
        <dbReference type="Proteomes" id="UP001445076"/>
    </source>
</evidence>
<accession>A0AAW0YC85</accession>
<name>A0AAW0YC85_CHEQU</name>
<protein>
    <recommendedName>
        <fullName evidence="6">Cuticular protein</fullName>
    </recommendedName>
</protein>
<dbReference type="Pfam" id="PF00379">
    <property type="entry name" value="Chitin_bind_4"/>
    <property type="match status" value="1"/>
</dbReference>
<dbReference type="PROSITE" id="PS00233">
    <property type="entry name" value="CHIT_BIND_RR_1"/>
    <property type="match status" value="1"/>
</dbReference>
<evidence type="ECO:0000313" key="4">
    <source>
        <dbReference type="EMBL" id="KAK8749479.1"/>
    </source>
</evidence>
<sequence length="326" mass="37025">MKLLVVLSLAWCCSAAQYVMPLSYMGYPFGQQYGSRDMYGYSTFGYHGINQNRHEFRHPDGRVVGHYSYIQPDGKPAVTFYEAGAGQGYRVRSNVLPVAETAELSAPVDNLVAPEPVQETPEVLQARAEFQAAFDEAKSRPVEEPSARKKRQVTFLTYPVTSAVNVKTGEDDKTTAIQVPTPMVYSYPFSPLTNYASFPYAYHGYPYYINPFVPKTEEVKAEPKPEAEAVVEARRRRREAQYVFPLKYTADYAKFKTQEFEKIESDTPADTTKIELKEKEYKFPSMYYPYSAYTPYSAFTPYGFNPAIPYSAPFPFPLIPAPVKKE</sequence>
<keyword evidence="1 2" id="KW-0193">Cuticle</keyword>
<keyword evidence="3" id="KW-0732">Signal</keyword>
<evidence type="ECO:0008006" key="6">
    <source>
        <dbReference type="Google" id="ProtNLM"/>
    </source>
</evidence>
<organism evidence="4 5">
    <name type="scientific">Cherax quadricarinatus</name>
    <name type="common">Australian red claw crayfish</name>
    <dbReference type="NCBI Taxonomy" id="27406"/>
    <lineage>
        <taxon>Eukaryota</taxon>
        <taxon>Metazoa</taxon>
        <taxon>Ecdysozoa</taxon>
        <taxon>Arthropoda</taxon>
        <taxon>Crustacea</taxon>
        <taxon>Multicrustacea</taxon>
        <taxon>Malacostraca</taxon>
        <taxon>Eumalacostraca</taxon>
        <taxon>Eucarida</taxon>
        <taxon>Decapoda</taxon>
        <taxon>Pleocyemata</taxon>
        <taxon>Astacidea</taxon>
        <taxon>Parastacoidea</taxon>
        <taxon>Parastacidae</taxon>
        <taxon>Cherax</taxon>
    </lineage>
</organism>
<dbReference type="InterPro" id="IPR031311">
    <property type="entry name" value="CHIT_BIND_RR_consensus"/>
</dbReference>
<gene>
    <name evidence="4" type="ORF">OTU49_015383</name>
</gene>
<keyword evidence="5" id="KW-1185">Reference proteome</keyword>
<dbReference type="GO" id="GO:0008010">
    <property type="term" value="F:structural constituent of chitin-based larval cuticle"/>
    <property type="evidence" value="ECO:0007669"/>
    <property type="project" value="TreeGrafter"/>
</dbReference>
<comment type="caution">
    <text evidence="4">The sequence shown here is derived from an EMBL/GenBank/DDBJ whole genome shotgun (WGS) entry which is preliminary data.</text>
</comment>
<feature type="signal peptide" evidence="3">
    <location>
        <begin position="1"/>
        <end position="15"/>
    </location>
</feature>
<evidence type="ECO:0000256" key="3">
    <source>
        <dbReference type="SAM" id="SignalP"/>
    </source>
</evidence>
<dbReference type="PROSITE" id="PS51155">
    <property type="entry name" value="CHIT_BIND_RR_2"/>
    <property type="match status" value="1"/>
</dbReference>
<dbReference type="Proteomes" id="UP001445076">
    <property type="component" value="Unassembled WGS sequence"/>
</dbReference>
<dbReference type="InterPro" id="IPR000618">
    <property type="entry name" value="Insect_cuticle"/>
</dbReference>
<dbReference type="AlphaFoldDB" id="A0AAW0YC85"/>
<dbReference type="EMBL" id="JARKIK010000009">
    <property type="protein sequence ID" value="KAK8749479.1"/>
    <property type="molecule type" value="Genomic_DNA"/>
</dbReference>
<dbReference type="GO" id="GO:0062129">
    <property type="term" value="C:chitin-based extracellular matrix"/>
    <property type="evidence" value="ECO:0007669"/>
    <property type="project" value="TreeGrafter"/>
</dbReference>
<dbReference type="InterPro" id="IPR050468">
    <property type="entry name" value="Cuticle_Struct_Prot"/>
</dbReference>
<proteinExistence type="predicted"/>
<reference evidence="4 5" key="1">
    <citation type="journal article" date="2024" name="BMC Genomics">
        <title>Genome assembly of redclaw crayfish (Cherax quadricarinatus) provides insights into its immune adaptation and hypoxia tolerance.</title>
        <authorList>
            <person name="Liu Z."/>
            <person name="Zheng J."/>
            <person name="Li H."/>
            <person name="Fang K."/>
            <person name="Wang S."/>
            <person name="He J."/>
            <person name="Zhou D."/>
            <person name="Weng S."/>
            <person name="Chi M."/>
            <person name="Gu Z."/>
            <person name="He J."/>
            <person name="Li F."/>
            <person name="Wang M."/>
        </authorList>
    </citation>
    <scope>NUCLEOTIDE SEQUENCE [LARGE SCALE GENOMIC DNA]</scope>
    <source>
        <strain evidence="4">ZL_2023a</strain>
    </source>
</reference>
<evidence type="ECO:0000256" key="1">
    <source>
        <dbReference type="ARBA" id="ARBA00022460"/>
    </source>
</evidence>
<dbReference type="PANTHER" id="PTHR10380:SF196">
    <property type="entry name" value="CUTICULAR PROTEIN 72EA"/>
    <property type="match status" value="1"/>
</dbReference>
<dbReference type="PANTHER" id="PTHR10380">
    <property type="entry name" value="CUTICLE PROTEIN"/>
    <property type="match status" value="1"/>
</dbReference>
<feature type="chain" id="PRO_5043497475" description="Cuticular protein" evidence="3">
    <location>
        <begin position="16"/>
        <end position="326"/>
    </location>
</feature>
<evidence type="ECO:0000256" key="2">
    <source>
        <dbReference type="PROSITE-ProRule" id="PRU00497"/>
    </source>
</evidence>